<dbReference type="EMBL" id="JACEHE010000050">
    <property type="protein sequence ID" value="MBA2951585.1"/>
    <property type="molecule type" value="Genomic_DNA"/>
</dbReference>
<dbReference type="RefSeq" id="WP_181662500.1">
    <property type="nucleotide sequence ID" value="NZ_JACEHE010000050.1"/>
</dbReference>
<comment type="caution">
    <text evidence="2">The sequence shown here is derived from an EMBL/GenBank/DDBJ whole genome shotgun (WGS) entry which is preliminary data.</text>
</comment>
<gene>
    <name evidence="2" type="ORF">H1D24_39000</name>
</gene>
<organism evidence="2 3">
    <name type="scientific">Streptomyces himalayensis subsp. himalayensis</name>
    <dbReference type="NCBI Taxonomy" id="2756131"/>
    <lineage>
        <taxon>Bacteria</taxon>
        <taxon>Bacillati</taxon>
        <taxon>Actinomycetota</taxon>
        <taxon>Actinomycetes</taxon>
        <taxon>Kitasatosporales</taxon>
        <taxon>Streptomycetaceae</taxon>
        <taxon>Streptomyces</taxon>
        <taxon>Streptomyces himalayensis</taxon>
    </lineage>
</organism>
<feature type="region of interest" description="Disordered" evidence="1">
    <location>
        <begin position="130"/>
        <end position="150"/>
    </location>
</feature>
<reference evidence="2 3" key="1">
    <citation type="submission" date="2020-07" db="EMBL/GenBank/DDBJ databases">
        <title>Streptomyces isolated from Indian soil.</title>
        <authorList>
            <person name="Mandal S."/>
            <person name="Maiti P.K."/>
        </authorList>
    </citation>
    <scope>NUCLEOTIDE SEQUENCE [LARGE SCALE GENOMIC DNA]</scope>
    <source>
        <strain evidence="2 3">PSKA28</strain>
    </source>
</reference>
<dbReference type="Proteomes" id="UP000545761">
    <property type="component" value="Unassembled WGS sequence"/>
</dbReference>
<protein>
    <submittedName>
        <fullName evidence="2">Uncharacterized protein</fullName>
    </submittedName>
</protein>
<name>A0A7W0DVD0_9ACTN</name>
<evidence type="ECO:0000313" key="2">
    <source>
        <dbReference type="EMBL" id="MBA2951585.1"/>
    </source>
</evidence>
<proteinExistence type="predicted"/>
<feature type="compositionally biased region" description="Low complexity" evidence="1">
    <location>
        <begin position="137"/>
        <end position="150"/>
    </location>
</feature>
<evidence type="ECO:0000256" key="1">
    <source>
        <dbReference type="SAM" id="MobiDB-lite"/>
    </source>
</evidence>
<evidence type="ECO:0000313" key="3">
    <source>
        <dbReference type="Proteomes" id="UP000545761"/>
    </source>
</evidence>
<accession>A0A7W0DVD0</accession>
<sequence length="150" mass="16428">MIIEYTPEGGEVERLDAGRLRASEIQVIERTGDGRWADIKEAMSEGDIGALRVVAWAVKKRTEPSLRFGDFDPFEDEMRIRLDAREVRDYAERLFAKYGNSPEDLAAAFRELRDVAADGEACEAAIADVTAPKDPAPAESSPSPASLSVA</sequence>
<dbReference type="AlphaFoldDB" id="A0A7W0DVD0"/>